<dbReference type="Gene3D" id="1.25.10.10">
    <property type="entry name" value="Leucine-rich Repeat Variant"/>
    <property type="match status" value="2"/>
</dbReference>
<dbReference type="InterPro" id="IPR016024">
    <property type="entry name" value="ARM-type_fold"/>
</dbReference>
<dbReference type="SMART" id="SM00185">
    <property type="entry name" value="ARM"/>
    <property type="match status" value="5"/>
</dbReference>
<dbReference type="Proteomes" id="UP000596660">
    <property type="component" value="Unplaced"/>
</dbReference>
<dbReference type="PANTHER" id="PTHR22895">
    <property type="entry name" value="ARMADILLO REPEAT-CONTAINING PROTEIN 6"/>
    <property type="match status" value="1"/>
</dbReference>
<evidence type="ECO:0000256" key="1">
    <source>
        <dbReference type="ARBA" id="ARBA00022737"/>
    </source>
</evidence>
<dbReference type="InterPro" id="IPR011989">
    <property type="entry name" value="ARM-like"/>
</dbReference>
<evidence type="ECO:0008006" key="4">
    <source>
        <dbReference type="Google" id="ProtNLM"/>
    </source>
</evidence>
<evidence type="ECO:0000313" key="2">
    <source>
        <dbReference type="EnsemblPlants" id="AUR62016631-RA:cds"/>
    </source>
</evidence>
<keyword evidence="3" id="KW-1185">Reference proteome</keyword>
<proteinExistence type="predicted"/>
<dbReference type="AlphaFoldDB" id="A0A803LNV2"/>
<protein>
    <recommendedName>
        <fullName evidence="4">Armadillo repeat-containing protein 6</fullName>
    </recommendedName>
</protein>
<accession>A0A803LNV2</accession>
<dbReference type="Gramene" id="AUR62016631-RA">
    <property type="protein sequence ID" value="AUR62016631-RA:cds"/>
    <property type="gene ID" value="AUR62016631"/>
</dbReference>
<reference evidence="2" key="2">
    <citation type="submission" date="2021-03" db="UniProtKB">
        <authorList>
            <consortium name="EnsemblPlants"/>
        </authorList>
    </citation>
    <scope>IDENTIFICATION</scope>
</reference>
<dbReference type="InterPro" id="IPR000225">
    <property type="entry name" value="Armadillo"/>
</dbReference>
<keyword evidence="1" id="KW-0677">Repeat</keyword>
<dbReference type="OMA" id="NECKTHE"/>
<dbReference type="SUPFAM" id="SSF48371">
    <property type="entry name" value="ARM repeat"/>
    <property type="match status" value="1"/>
</dbReference>
<sequence>MGGPATKRTISQEAFDEIVKENIEDYEMEPAEAVQDAIDSLTLQGVDLSGIITCIPGESSVEDNPVMKSIDDLMKFLDEFEERELQNLTPLLRNLANLCDPNDSKDKDSNANAAIAARNGGVELVTSICEKVSGSGNEEVVVAALLALTSLLRDVQTAQTFHKCGGPDIVIGILNQDAQSSEILNACFSVIAASATENEILKEAFVNLKIDQVMVNTLKGDNKGSFPSMYDSIRVLLTPDDFRVAASQVYRYARQFAKAGIAEALVDALQEGLTSPTLVSASVALKAVAVNDEICRSIADRGGIDAVLRCIDDSGEQLNKSVARSCCILLTKLAGSDYNKSAIVEKRGLDRLISLCGRFADEPTVIQECTRGCSNNFLALQVMYIISVLSLRSPDHASRAIEAGAGDLAIQAMQRFPYAQQLQRYACIMIRNLVVRNPENRKILLDNGIEKIIRKGKENHQSCNAAATDALRDLGLDNYNL</sequence>
<dbReference type="PANTHER" id="PTHR22895:SF0">
    <property type="entry name" value="ARMADILLO REPEAT-CONTAINING PROTEIN 6"/>
    <property type="match status" value="1"/>
</dbReference>
<reference evidence="2" key="1">
    <citation type="journal article" date="2017" name="Nature">
        <title>The genome of Chenopodium quinoa.</title>
        <authorList>
            <person name="Jarvis D.E."/>
            <person name="Ho Y.S."/>
            <person name="Lightfoot D.J."/>
            <person name="Schmoeckel S.M."/>
            <person name="Li B."/>
            <person name="Borm T.J.A."/>
            <person name="Ohyanagi H."/>
            <person name="Mineta K."/>
            <person name="Michell C.T."/>
            <person name="Saber N."/>
            <person name="Kharbatia N.M."/>
            <person name="Rupper R.R."/>
            <person name="Sharp A.R."/>
            <person name="Dally N."/>
            <person name="Boughton B.A."/>
            <person name="Woo Y.H."/>
            <person name="Gao G."/>
            <person name="Schijlen E.G.W.M."/>
            <person name="Guo X."/>
            <person name="Momin A.A."/>
            <person name="Negrao S."/>
            <person name="Al-Babili S."/>
            <person name="Gehring C."/>
            <person name="Roessner U."/>
            <person name="Jung C."/>
            <person name="Murphy K."/>
            <person name="Arold S.T."/>
            <person name="Gojobori T."/>
            <person name="van der Linden C.G."/>
            <person name="van Loo E.N."/>
            <person name="Jellen E.N."/>
            <person name="Maughan P.J."/>
            <person name="Tester M."/>
        </authorList>
    </citation>
    <scope>NUCLEOTIDE SEQUENCE [LARGE SCALE GENOMIC DNA]</scope>
    <source>
        <strain evidence="2">cv. PI 614886</strain>
    </source>
</reference>
<dbReference type="EnsemblPlants" id="AUR62016631-RA">
    <property type="protein sequence ID" value="AUR62016631-RA:cds"/>
    <property type="gene ID" value="AUR62016631"/>
</dbReference>
<organism evidence="2 3">
    <name type="scientific">Chenopodium quinoa</name>
    <name type="common">Quinoa</name>
    <dbReference type="NCBI Taxonomy" id="63459"/>
    <lineage>
        <taxon>Eukaryota</taxon>
        <taxon>Viridiplantae</taxon>
        <taxon>Streptophyta</taxon>
        <taxon>Embryophyta</taxon>
        <taxon>Tracheophyta</taxon>
        <taxon>Spermatophyta</taxon>
        <taxon>Magnoliopsida</taxon>
        <taxon>eudicotyledons</taxon>
        <taxon>Gunneridae</taxon>
        <taxon>Pentapetalae</taxon>
        <taxon>Caryophyllales</taxon>
        <taxon>Chenopodiaceae</taxon>
        <taxon>Chenopodioideae</taxon>
        <taxon>Atripliceae</taxon>
        <taxon>Chenopodium</taxon>
    </lineage>
</organism>
<name>A0A803LNV2_CHEQI</name>
<evidence type="ECO:0000313" key="3">
    <source>
        <dbReference type="Proteomes" id="UP000596660"/>
    </source>
</evidence>